<keyword evidence="2" id="KW-1185">Reference proteome</keyword>
<gene>
    <name evidence="1" type="ORF">GCM10010121_093250</name>
</gene>
<comment type="caution">
    <text evidence="1">The sequence shown here is derived from an EMBL/GenBank/DDBJ whole genome shotgun (WGS) entry which is preliminary data.</text>
</comment>
<reference evidence="1" key="2">
    <citation type="submission" date="2020-09" db="EMBL/GenBank/DDBJ databases">
        <authorList>
            <person name="Sun Q."/>
            <person name="Ohkuma M."/>
        </authorList>
    </citation>
    <scope>NUCLEOTIDE SEQUENCE</scope>
    <source>
        <strain evidence="1">JCM 3086</strain>
    </source>
</reference>
<dbReference type="EMBL" id="BMQA01000100">
    <property type="protein sequence ID" value="GGJ67914.1"/>
    <property type="molecule type" value="Genomic_DNA"/>
</dbReference>
<protein>
    <submittedName>
        <fullName evidence="1">Uncharacterized protein</fullName>
    </submittedName>
</protein>
<organism evidence="1 2">
    <name type="scientific">Streptomyces brasiliensis</name>
    <dbReference type="NCBI Taxonomy" id="1954"/>
    <lineage>
        <taxon>Bacteria</taxon>
        <taxon>Bacillati</taxon>
        <taxon>Actinomycetota</taxon>
        <taxon>Actinomycetes</taxon>
        <taxon>Kitasatosporales</taxon>
        <taxon>Streptomycetaceae</taxon>
        <taxon>Streptomyces</taxon>
    </lineage>
</organism>
<reference evidence="1" key="1">
    <citation type="journal article" date="2014" name="Int. J. Syst. Evol. Microbiol.">
        <title>Complete genome sequence of Corynebacterium casei LMG S-19264T (=DSM 44701T), isolated from a smear-ripened cheese.</title>
        <authorList>
            <consortium name="US DOE Joint Genome Institute (JGI-PGF)"/>
            <person name="Walter F."/>
            <person name="Albersmeier A."/>
            <person name="Kalinowski J."/>
            <person name="Ruckert C."/>
        </authorList>
    </citation>
    <scope>NUCLEOTIDE SEQUENCE</scope>
    <source>
        <strain evidence="1">JCM 3086</strain>
    </source>
</reference>
<sequence length="76" mass="8409">MGVTRGLSVDEAVGLLEGELGSWALADLVTEDVWLAFLRFGRRLFHVPDTPDADGLLFYPSSDRGWVPSEVTCSRR</sequence>
<accession>A0A917P9S2</accession>
<name>A0A917P9S2_9ACTN</name>
<evidence type="ECO:0000313" key="2">
    <source>
        <dbReference type="Proteomes" id="UP000657574"/>
    </source>
</evidence>
<dbReference type="Proteomes" id="UP000657574">
    <property type="component" value="Unassembled WGS sequence"/>
</dbReference>
<proteinExistence type="predicted"/>
<dbReference type="AlphaFoldDB" id="A0A917P9S2"/>
<evidence type="ECO:0000313" key="1">
    <source>
        <dbReference type="EMBL" id="GGJ67914.1"/>
    </source>
</evidence>